<dbReference type="AlphaFoldDB" id="A0A7N2LWS1"/>
<evidence type="ECO:0000256" key="1">
    <source>
        <dbReference type="SAM" id="Coils"/>
    </source>
</evidence>
<feature type="coiled-coil region" evidence="1">
    <location>
        <begin position="72"/>
        <end position="120"/>
    </location>
</feature>
<reference evidence="4" key="2">
    <citation type="submission" date="2021-01" db="UniProtKB">
        <authorList>
            <consortium name="EnsemblPlants"/>
        </authorList>
    </citation>
    <scope>IDENTIFICATION</scope>
</reference>
<accession>A0A7N2LWS1</accession>
<dbReference type="InterPro" id="IPR058936">
    <property type="entry name" value="At4g15545-like"/>
</dbReference>
<evidence type="ECO:0000313" key="4">
    <source>
        <dbReference type="EnsemblPlants" id="QL06p006446:mrna"/>
    </source>
</evidence>
<feature type="compositionally biased region" description="Low complexity" evidence="2">
    <location>
        <begin position="228"/>
        <end position="240"/>
    </location>
</feature>
<organism evidence="4 5">
    <name type="scientific">Quercus lobata</name>
    <name type="common">Valley oak</name>
    <dbReference type="NCBI Taxonomy" id="97700"/>
    <lineage>
        <taxon>Eukaryota</taxon>
        <taxon>Viridiplantae</taxon>
        <taxon>Streptophyta</taxon>
        <taxon>Embryophyta</taxon>
        <taxon>Tracheophyta</taxon>
        <taxon>Spermatophyta</taxon>
        <taxon>Magnoliopsida</taxon>
        <taxon>eudicotyledons</taxon>
        <taxon>Gunneridae</taxon>
        <taxon>Pentapetalae</taxon>
        <taxon>rosids</taxon>
        <taxon>fabids</taxon>
        <taxon>Fagales</taxon>
        <taxon>Fagaceae</taxon>
        <taxon>Quercus</taxon>
    </lineage>
</organism>
<dbReference type="FunCoup" id="A0A7N2LWS1">
    <property type="interactions" value="566"/>
</dbReference>
<feature type="compositionally biased region" description="Low complexity" evidence="2">
    <location>
        <begin position="155"/>
        <end position="164"/>
    </location>
</feature>
<feature type="region of interest" description="Disordered" evidence="2">
    <location>
        <begin position="213"/>
        <end position="252"/>
    </location>
</feature>
<dbReference type="OMA" id="YKTRVSG"/>
<name>A0A7N2LWS1_QUELO</name>
<dbReference type="Gramene" id="QL06p006446:mrna">
    <property type="protein sequence ID" value="QL06p006446:mrna"/>
    <property type="gene ID" value="QL06p006446"/>
</dbReference>
<dbReference type="Pfam" id="PF25972">
    <property type="entry name" value="At4g15545_C"/>
    <property type="match status" value="1"/>
</dbReference>
<keyword evidence="5" id="KW-1185">Reference proteome</keyword>
<dbReference type="InterPro" id="IPR058935">
    <property type="entry name" value="At4g15545-like_C"/>
</dbReference>
<dbReference type="PANTHER" id="PTHR47383:SF3">
    <property type="entry name" value="WAT1-RELATED PROTEIN"/>
    <property type="match status" value="1"/>
</dbReference>
<feature type="domain" description="At4g15545-like C-terminal" evidence="3">
    <location>
        <begin position="309"/>
        <end position="366"/>
    </location>
</feature>
<reference evidence="4 5" key="1">
    <citation type="journal article" date="2016" name="G3 (Bethesda)">
        <title>First Draft Assembly and Annotation of the Genome of a California Endemic Oak Quercus lobata Nee (Fagaceae).</title>
        <authorList>
            <person name="Sork V.L."/>
            <person name="Fitz-Gibbon S.T."/>
            <person name="Puiu D."/>
            <person name="Crepeau M."/>
            <person name="Gugger P.F."/>
            <person name="Sherman R."/>
            <person name="Stevens K."/>
            <person name="Langley C.H."/>
            <person name="Pellegrini M."/>
            <person name="Salzberg S.L."/>
        </authorList>
    </citation>
    <scope>NUCLEOTIDE SEQUENCE [LARGE SCALE GENOMIC DNA]</scope>
    <source>
        <strain evidence="4 5">cv. SW786</strain>
    </source>
</reference>
<dbReference type="PANTHER" id="PTHR47383">
    <property type="entry name" value="OS03G0659800 PROTEIN"/>
    <property type="match status" value="1"/>
</dbReference>
<protein>
    <recommendedName>
        <fullName evidence="3">At4g15545-like C-terminal domain-containing protein</fullName>
    </recommendedName>
</protein>
<dbReference type="EMBL" id="LRBV02000006">
    <property type="status" value="NOT_ANNOTATED_CDS"/>
    <property type="molecule type" value="Genomic_DNA"/>
</dbReference>
<proteinExistence type="predicted"/>
<evidence type="ECO:0000313" key="5">
    <source>
        <dbReference type="Proteomes" id="UP000594261"/>
    </source>
</evidence>
<dbReference type="InParanoid" id="A0A7N2LWS1"/>
<dbReference type="Proteomes" id="UP000594261">
    <property type="component" value="Chromosome 6"/>
</dbReference>
<evidence type="ECO:0000259" key="3">
    <source>
        <dbReference type="Pfam" id="PF25972"/>
    </source>
</evidence>
<keyword evidence="1" id="KW-0175">Coiled coil</keyword>
<feature type="compositionally biased region" description="Low complexity" evidence="2">
    <location>
        <begin position="266"/>
        <end position="277"/>
    </location>
</feature>
<feature type="region of interest" description="Disordered" evidence="2">
    <location>
        <begin position="266"/>
        <end position="287"/>
    </location>
</feature>
<evidence type="ECO:0000256" key="2">
    <source>
        <dbReference type="SAM" id="MobiDB-lite"/>
    </source>
</evidence>
<sequence length="368" mass="40371">MLANESDVGGRGSSLSNYDLPEEVLQILPSDPFEQLDVARKITSIALSTRVSALESESSTLRAKLADKDSLIAQLQSQVESLDASLSDVSDKLAQADLDKERLVKENALLSNTVKKLNRDVSKLEVFRKTLMKSLQEDDENPAGAPEVVANLQSHSSISSTSQIGEDDATFPPPRFPSVRSETSEVGYSFAEDHETDALRPRISHGLLLASQTSTPRLTPPGSPPIFSASVSPTVTSKPVSPRRHSMSFSSSRGLFDDRSSMFSSVHSSHHSSVSSSDTGSQTGRTRVDGKEFFRQVRNNVKDEIVGSRCIRSRLSYEQFGAFLANVKELNAHKQTKEETLQKADEIFGQENKDLYAIFEGLITRNVH</sequence>
<dbReference type="EnsemblPlants" id="QL06p006446:mrna">
    <property type="protein sequence ID" value="QL06p006446:mrna"/>
    <property type="gene ID" value="QL06p006446"/>
</dbReference>
<feature type="region of interest" description="Disordered" evidence="2">
    <location>
        <begin position="155"/>
        <end position="184"/>
    </location>
</feature>